<keyword evidence="1" id="KW-0695">RNA-directed DNA polymerase</keyword>
<comment type="caution">
    <text evidence="1">The sequence shown here is derived from an EMBL/GenBank/DDBJ whole genome shotgun (WGS) entry which is preliminary data.</text>
</comment>
<gene>
    <name evidence="1" type="ORF">Tci_904065</name>
</gene>
<feature type="non-terminal residue" evidence="1">
    <location>
        <position position="1"/>
    </location>
</feature>
<proteinExistence type="predicted"/>
<keyword evidence="1" id="KW-0548">Nucleotidyltransferase</keyword>
<organism evidence="1">
    <name type="scientific">Tanacetum cinerariifolium</name>
    <name type="common">Dalmatian daisy</name>
    <name type="synonym">Chrysanthemum cinerariifolium</name>
    <dbReference type="NCBI Taxonomy" id="118510"/>
    <lineage>
        <taxon>Eukaryota</taxon>
        <taxon>Viridiplantae</taxon>
        <taxon>Streptophyta</taxon>
        <taxon>Embryophyta</taxon>
        <taxon>Tracheophyta</taxon>
        <taxon>Spermatophyta</taxon>
        <taxon>Magnoliopsida</taxon>
        <taxon>eudicotyledons</taxon>
        <taxon>Gunneridae</taxon>
        <taxon>Pentapetalae</taxon>
        <taxon>asterids</taxon>
        <taxon>campanulids</taxon>
        <taxon>Asterales</taxon>
        <taxon>Asteraceae</taxon>
        <taxon>Asteroideae</taxon>
        <taxon>Anthemideae</taxon>
        <taxon>Anthemidinae</taxon>
        <taxon>Tanacetum</taxon>
    </lineage>
</organism>
<dbReference type="GO" id="GO:0003964">
    <property type="term" value="F:RNA-directed DNA polymerase activity"/>
    <property type="evidence" value="ECO:0007669"/>
    <property type="project" value="UniProtKB-KW"/>
</dbReference>
<keyword evidence="1" id="KW-0808">Transferase</keyword>
<evidence type="ECO:0000313" key="1">
    <source>
        <dbReference type="EMBL" id="GFD32096.1"/>
    </source>
</evidence>
<sequence length="86" mass="9995">GEIKKLEVELWNLKVKGTDVTSYTLRFKNLALICGRMFHEESDELEKYVGGLPDQKASSCRSPNEVVQVFRFISKLIFRKEIKMDL</sequence>
<accession>A0A699VFC7</accession>
<dbReference type="AlphaFoldDB" id="A0A699VFC7"/>
<dbReference type="EMBL" id="BKCJ011420508">
    <property type="protein sequence ID" value="GFD32096.1"/>
    <property type="molecule type" value="Genomic_DNA"/>
</dbReference>
<reference evidence="1" key="1">
    <citation type="journal article" date="2019" name="Sci. Rep.">
        <title>Draft genome of Tanacetum cinerariifolium, the natural source of mosquito coil.</title>
        <authorList>
            <person name="Yamashiro T."/>
            <person name="Shiraishi A."/>
            <person name="Satake H."/>
            <person name="Nakayama K."/>
        </authorList>
    </citation>
    <scope>NUCLEOTIDE SEQUENCE</scope>
</reference>
<name>A0A699VFC7_TANCI</name>
<protein>
    <submittedName>
        <fullName evidence="1">Reverse transcriptase domain-containing protein</fullName>
    </submittedName>
</protein>